<gene>
    <name evidence="5" type="primary">rps13</name>
</gene>
<dbReference type="PROSITE" id="PS50159">
    <property type="entry name" value="RIBOSOMAL_S13_2"/>
    <property type="match status" value="1"/>
</dbReference>
<dbReference type="RefSeq" id="YP_009577934.1">
    <property type="nucleotide sequence ID" value="NC_041490.1"/>
</dbReference>
<reference evidence="5" key="1">
    <citation type="journal article" date="2018" name="Mitochondrial DNA Part B Resour">
        <title>The complete mitochondrial genome of a transitional form in secondary endosymbiotic Cryptophyte algae Guillardia theta strain CCMP2712.</title>
        <authorList>
            <person name="Suo F."/>
            <person name="Ma Y."/>
            <person name="Manzilamu Z."/>
            <person name="Huang L."/>
        </authorList>
    </citation>
    <scope>NUCLEOTIDE SEQUENCE</scope>
</reference>
<dbReference type="EMBL" id="MH844545">
    <property type="protein sequence ID" value="QBJ06312.1"/>
    <property type="molecule type" value="Genomic_DNA"/>
</dbReference>
<dbReference type="GO" id="GO:0005829">
    <property type="term" value="C:cytosol"/>
    <property type="evidence" value="ECO:0007669"/>
    <property type="project" value="TreeGrafter"/>
</dbReference>
<comment type="similarity">
    <text evidence="1 4">Belongs to the universal ribosomal protein uS13 family.</text>
</comment>
<evidence type="ECO:0000256" key="2">
    <source>
        <dbReference type="ARBA" id="ARBA00022980"/>
    </source>
</evidence>
<dbReference type="PANTHER" id="PTHR10871:SF1">
    <property type="entry name" value="SMALL RIBOSOMAL SUBUNIT PROTEIN US13M"/>
    <property type="match status" value="1"/>
</dbReference>
<dbReference type="AlphaFoldDB" id="A0A481WB09"/>
<evidence type="ECO:0000256" key="4">
    <source>
        <dbReference type="RuleBase" id="RU003830"/>
    </source>
</evidence>
<keyword evidence="5" id="KW-0496">Mitochondrion</keyword>
<dbReference type="InterPro" id="IPR010979">
    <property type="entry name" value="Ribosomal_uS13-like_H2TH"/>
</dbReference>
<geneLocation type="mitochondrion" evidence="5"/>
<dbReference type="Gene3D" id="4.10.910.10">
    <property type="entry name" value="30s ribosomal protein s13, domain 2"/>
    <property type="match status" value="1"/>
</dbReference>
<dbReference type="GO" id="GO:0003723">
    <property type="term" value="F:RNA binding"/>
    <property type="evidence" value="ECO:0007669"/>
    <property type="project" value="InterPro"/>
</dbReference>
<reference evidence="5" key="2">
    <citation type="submission" date="2018-09" db="EMBL/GenBank/DDBJ databases">
        <authorList>
            <person name="Suo F.Y."/>
            <person name="Ma Y.F."/>
            <person name="Huang L.D."/>
        </authorList>
    </citation>
    <scope>NUCLEOTIDE SEQUENCE</scope>
</reference>
<dbReference type="InterPro" id="IPR027437">
    <property type="entry name" value="Rbsml_uS13_C"/>
</dbReference>
<dbReference type="InterPro" id="IPR018269">
    <property type="entry name" value="Ribosomal_uS13_CS"/>
</dbReference>
<accession>A0A481WB09</accession>
<protein>
    <submittedName>
        <fullName evidence="5">Ribosomal protein S13</fullName>
    </submittedName>
</protein>
<dbReference type="Gene3D" id="1.10.8.50">
    <property type="match status" value="1"/>
</dbReference>
<name>A0A481WB09_GUITH</name>
<dbReference type="InterPro" id="IPR001892">
    <property type="entry name" value="Ribosomal_uS13"/>
</dbReference>
<proteinExistence type="inferred from homology"/>
<dbReference type="PROSITE" id="PS00646">
    <property type="entry name" value="RIBOSOMAL_S13_1"/>
    <property type="match status" value="1"/>
</dbReference>
<organism evidence="5">
    <name type="scientific">Guillardia theta</name>
    <name type="common">Cryptophyte</name>
    <name type="synonym">Cryptomonas phi</name>
    <dbReference type="NCBI Taxonomy" id="55529"/>
    <lineage>
        <taxon>Eukaryota</taxon>
        <taxon>Cryptophyceae</taxon>
        <taxon>Pyrenomonadales</taxon>
        <taxon>Geminigeraceae</taxon>
        <taxon>Guillardia</taxon>
    </lineage>
</organism>
<dbReference type="PIRSF" id="PIRSF002134">
    <property type="entry name" value="Ribosomal_S13"/>
    <property type="match status" value="1"/>
</dbReference>
<dbReference type="PANTHER" id="PTHR10871">
    <property type="entry name" value="30S RIBOSOMAL PROTEIN S13/40S RIBOSOMAL PROTEIN S18"/>
    <property type="match status" value="1"/>
</dbReference>
<dbReference type="GO" id="GO:0015935">
    <property type="term" value="C:small ribosomal subunit"/>
    <property type="evidence" value="ECO:0007669"/>
    <property type="project" value="TreeGrafter"/>
</dbReference>
<keyword evidence="3 4" id="KW-0687">Ribonucleoprotein</keyword>
<keyword evidence="2 4" id="KW-0689">Ribosomal protein</keyword>
<evidence type="ECO:0000256" key="1">
    <source>
        <dbReference type="ARBA" id="ARBA00008080"/>
    </source>
</evidence>
<sequence length="125" mass="14733">MIFILGKNFNSDLKVINMLKHFYGIGHYMSEVILNDLNITKNCRVKDLNQNALVRIPKWIEKFKVDIEDTLKQKIALDIKRLKLNKSYRGYRHIYNLPVRGQKTRSNSITNKKLSSHANKIKKFT</sequence>
<dbReference type="Pfam" id="PF00416">
    <property type="entry name" value="Ribosomal_S13"/>
    <property type="match status" value="1"/>
</dbReference>
<dbReference type="SUPFAM" id="SSF46946">
    <property type="entry name" value="S13-like H2TH domain"/>
    <property type="match status" value="1"/>
</dbReference>
<dbReference type="GeneID" id="39703308"/>
<evidence type="ECO:0000313" key="5">
    <source>
        <dbReference type="EMBL" id="QBJ06312.1"/>
    </source>
</evidence>
<evidence type="ECO:0000256" key="3">
    <source>
        <dbReference type="ARBA" id="ARBA00023274"/>
    </source>
</evidence>
<dbReference type="GO" id="GO:0003735">
    <property type="term" value="F:structural constituent of ribosome"/>
    <property type="evidence" value="ECO:0007669"/>
    <property type="project" value="InterPro"/>
</dbReference>
<dbReference type="GO" id="GO:0006412">
    <property type="term" value="P:translation"/>
    <property type="evidence" value="ECO:0007669"/>
    <property type="project" value="InterPro"/>
</dbReference>